<accession>A0A9E8KNA2</accession>
<dbReference type="Gene3D" id="3.40.50.720">
    <property type="entry name" value="NAD(P)-binding Rossmann-like Domain"/>
    <property type="match status" value="1"/>
</dbReference>
<dbReference type="InterPro" id="IPR027051">
    <property type="entry name" value="XdhC_Rossmann_dom"/>
</dbReference>
<dbReference type="Pfam" id="PF02625">
    <property type="entry name" value="XdhC_CoxI"/>
    <property type="match status" value="1"/>
</dbReference>
<evidence type="ECO:0000259" key="2">
    <source>
        <dbReference type="Pfam" id="PF13478"/>
    </source>
</evidence>
<dbReference type="AlphaFoldDB" id="A0A9E8KNA2"/>
<dbReference type="InterPro" id="IPR052698">
    <property type="entry name" value="MoCofactor_Util/Proc"/>
</dbReference>
<dbReference type="RefSeq" id="WP_251811231.1">
    <property type="nucleotide sequence ID" value="NZ_CP101527.1"/>
</dbReference>
<name>A0A9E8KNA2_9ALTE</name>
<dbReference type="PANTHER" id="PTHR30388">
    <property type="entry name" value="ALDEHYDE OXIDOREDUCTASE MOLYBDENUM COFACTOR ASSEMBLY PROTEIN"/>
    <property type="match status" value="1"/>
</dbReference>
<feature type="domain" description="XdhC Rossmann" evidence="2">
    <location>
        <begin position="178"/>
        <end position="319"/>
    </location>
</feature>
<evidence type="ECO:0000313" key="3">
    <source>
        <dbReference type="EMBL" id="UZW74168.1"/>
    </source>
</evidence>
<feature type="domain" description="XdhC- CoxI" evidence="1">
    <location>
        <begin position="18"/>
        <end position="83"/>
    </location>
</feature>
<dbReference type="Proteomes" id="UP001164472">
    <property type="component" value="Chromosome"/>
</dbReference>
<reference evidence="3" key="1">
    <citation type="submission" date="2022-07" db="EMBL/GenBank/DDBJ databases">
        <title>Alkalimarinus sp. nov., isolated from gut of a Alitta virens.</title>
        <authorList>
            <person name="Yang A.I."/>
            <person name="Shin N.-R."/>
        </authorList>
    </citation>
    <scope>NUCLEOTIDE SEQUENCE</scope>
    <source>
        <strain evidence="3">FA028</strain>
    </source>
</reference>
<organism evidence="3 4">
    <name type="scientific">Alkalimarinus sediminis</name>
    <dbReference type="NCBI Taxonomy" id="1632866"/>
    <lineage>
        <taxon>Bacteria</taxon>
        <taxon>Pseudomonadati</taxon>
        <taxon>Pseudomonadota</taxon>
        <taxon>Gammaproteobacteria</taxon>
        <taxon>Alteromonadales</taxon>
        <taxon>Alteromonadaceae</taxon>
        <taxon>Alkalimarinus</taxon>
    </lineage>
</organism>
<gene>
    <name evidence="3" type="ORF">NNL22_14230</name>
</gene>
<evidence type="ECO:0000259" key="1">
    <source>
        <dbReference type="Pfam" id="PF02625"/>
    </source>
</evidence>
<dbReference type="KEGG" id="asem:NNL22_14230"/>
<dbReference type="InterPro" id="IPR003777">
    <property type="entry name" value="XdhC_CoxI"/>
</dbReference>
<protein>
    <submittedName>
        <fullName evidence="3">XdhC family protein</fullName>
    </submittedName>
</protein>
<evidence type="ECO:0000313" key="4">
    <source>
        <dbReference type="Proteomes" id="UP001164472"/>
    </source>
</evidence>
<dbReference type="EMBL" id="CP101527">
    <property type="protein sequence ID" value="UZW74168.1"/>
    <property type="molecule type" value="Genomic_DNA"/>
</dbReference>
<sequence length="329" mass="35947">MANGHSTEHRVIESLYQWLSAGQSAWLCTVVKTWGSSPRPAGSVLAYHPEHGIVGSLSGGCIEEALIRKLSAASKDATTNTVPYLYEYAISEDDQARYSLPCGGQITLLVECLTPTPETLQHVKVMLDTLNNRQRIRRDVSLVNETISLSTEPRDVAGQTVTLSSESVSVLFGPVFKMLLLGAGEVSHYVAQMATPVGFAVTLCDPRESFLQGWQQEGVEVIQCLPDDLVRARFNDQYCAILALAHDPRVDDMALMEALKTEAFYIGAMGSLKTTEARCKRLAQLDCTPDEISQLHAPIGIDIGSKKPAEIAISIMAEVVSERHRFLKG</sequence>
<proteinExistence type="predicted"/>
<keyword evidence="4" id="KW-1185">Reference proteome</keyword>
<dbReference type="Pfam" id="PF13478">
    <property type="entry name" value="XdhC_C"/>
    <property type="match status" value="1"/>
</dbReference>
<dbReference type="PANTHER" id="PTHR30388:SF4">
    <property type="entry name" value="MOLYBDENUM COFACTOR INSERTION CHAPERONE PAOD"/>
    <property type="match status" value="1"/>
</dbReference>